<reference evidence="1 2" key="1">
    <citation type="journal article" date="2018" name="Biotechnol. Biofuels">
        <title>Integrative visual omics of the white-rot fungus Polyporus brumalis exposes the biotechnological potential of its oxidative enzymes for delignifying raw plant biomass.</title>
        <authorList>
            <person name="Miyauchi S."/>
            <person name="Rancon A."/>
            <person name="Drula E."/>
            <person name="Hage H."/>
            <person name="Chaduli D."/>
            <person name="Favel A."/>
            <person name="Grisel S."/>
            <person name="Henrissat B."/>
            <person name="Herpoel-Gimbert I."/>
            <person name="Ruiz-Duenas F.J."/>
            <person name="Chevret D."/>
            <person name="Hainaut M."/>
            <person name="Lin J."/>
            <person name="Wang M."/>
            <person name="Pangilinan J."/>
            <person name="Lipzen A."/>
            <person name="Lesage-Meessen L."/>
            <person name="Navarro D."/>
            <person name="Riley R."/>
            <person name="Grigoriev I.V."/>
            <person name="Zhou S."/>
            <person name="Raouche S."/>
            <person name="Rosso M.N."/>
        </authorList>
    </citation>
    <scope>NUCLEOTIDE SEQUENCE [LARGE SCALE GENOMIC DNA]</scope>
    <source>
        <strain evidence="1 2">BRFM 1820</strain>
    </source>
</reference>
<evidence type="ECO:0000313" key="1">
    <source>
        <dbReference type="EMBL" id="RDX52786.1"/>
    </source>
</evidence>
<organism evidence="1 2">
    <name type="scientific">Lentinus brumalis</name>
    <dbReference type="NCBI Taxonomy" id="2498619"/>
    <lineage>
        <taxon>Eukaryota</taxon>
        <taxon>Fungi</taxon>
        <taxon>Dikarya</taxon>
        <taxon>Basidiomycota</taxon>
        <taxon>Agaricomycotina</taxon>
        <taxon>Agaricomycetes</taxon>
        <taxon>Polyporales</taxon>
        <taxon>Polyporaceae</taxon>
        <taxon>Lentinus</taxon>
    </lineage>
</organism>
<name>A0A371DJU3_9APHY</name>
<accession>A0A371DJU3</accession>
<gene>
    <name evidence="1" type="ORF">OH76DRAFT_126365</name>
</gene>
<sequence length="255" mass="28969">MRLQKCHWLDATPQLHSQPCYLLFSSRQRSTSQLFVIPKVRVMLHSSGAELARDSSIPFARFLLCVPQITGTQCIGKETQVQPSIRPRSPIAIDPRAWIVAADSVGASSYRPHYLFERRTKNQESSRCTSEDAHCAPFLCLEPDLLRSHRLRGAPLCIIHRIHRSSARCHPRNPQPHRQFIGFVPTYSLFTVLEARTRGAGQLADTRSRARLHGTAANPKLAVPLPPSARILQTTYGLIRTRHRTRSRRRPSYRS</sequence>
<dbReference type="Proteomes" id="UP000256964">
    <property type="component" value="Unassembled WGS sequence"/>
</dbReference>
<protein>
    <submittedName>
        <fullName evidence="1">Uncharacterized protein</fullName>
    </submittedName>
</protein>
<evidence type="ECO:0000313" key="2">
    <source>
        <dbReference type="Proteomes" id="UP000256964"/>
    </source>
</evidence>
<proteinExistence type="predicted"/>
<dbReference type="AlphaFoldDB" id="A0A371DJU3"/>
<keyword evidence="2" id="KW-1185">Reference proteome</keyword>
<dbReference type="EMBL" id="KZ857389">
    <property type="protein sequence ID" value="RDX52786.1"/>
    <property type="molecule type" value="Genomic_DNA"/>
</dbReference>